<organism evidence="4 5">
    <name type="scientific">Thelonectria olida</name>
    <dbReference type="NCBI Taxonomy" id="1576542"/>
    <lineage>
        <taxon>Eukaryota</taxon>
        <taxon>Fungi</taxon>
        <taxon>Dikarya</taxon>
        <taxon>Ascomycota</taxon>
        <taxon>Pezizomycotina</taxon>
        <taxon>Sordariomycetes</taxon>
        <taxon>Hypocreomycetidae</taxon>
        <taxon>Hypocreales</taxon>
        <taxon>Nectriaceae</taxon>
        <taxon>Thelonectria</taxon>
    </lineage>
</organism>
<keyword evidence="2 3" id="KW-0040">ANK repeat</keyword>
<evidence type="ECO:0000256" key="1">
    <source>
        <dbReference type="ARBA" id="ARBA00022737"/>
    </source>
</evidence>
<dbReference type="PANTHER" id="PTHR24198">
    <property type="entry name" value="ANKYRIN REPEAT AND PROTEIN KINASE DOMAIN-CONTAINING PROTEIN"/>
    <property type="match status" value="1"/>
</dbReference>
<dbReference type="InterPro" id="IPR002110">
    <property type="entry name" value="Ankyrin_rpt"/>
</dbReference>
<reference evidence="4 5" key="1">
    <citation type="journal article" date="2021" name="Nat. Commun.">
        <title>Genetic determinants of endophytism in the Arabidopsis root mycobiome.</title>
        <authorList>
            <person name="Mesny F."/>
            <person name="Miyauchi S."/>
            <person name="Thiergart T."/>
            <person name="Pickel B."/>
            <person name="Atanasova L."/>
            <person name="Karlsson M."/>
            <person name="Huettel B."/>
            <person name="Barry K.W."/>
            <person name="Haridas S."/>
            <person name="Chen C."/>
            <person name="Bauer D."/>
            <person name="Andreopoulos W."/>
            <person name="Pangilinan J."/>
            <person name="LaButti K."/>
            <person name="Riley R."/>
            <person name="Lipzen A."/>
            <person name="Clum A."/>
            <person name="Drula E."/>
            <person name="Henrissat B."/>
            <person name="Kohler A."/>
            <person name="Grigoriev I.V."/>
            <person name="Martin F.M."/>
            <person name="Hacquard S."/>
        </authorList>
    </citation>
    <scope>NUCLEOTIDE SEQUENCE [LARGE SCALE GENOMIC DNA]</scope>
    <source>
        <strain evidence="4 5">MPI-CAGE-CH-0241</strain>
    </source>
</reference>
<evidence type="ECO:0000256" key="3">
    <source>
        <dbReference type="PROSITE-ProRule" id="PRU00023"/>
    </source>
</evidence>
<dbReference type="OrthoDB" id="5398411at2759"/>
<evidence type="ECO:0000256" key="2">
    <source>
        <dbReference type="ARBA" id="ARBA00023043"/>
    </source>
</evidence>
<dbReference type="SMART" id="SM00248">
    <property type="entry name" value="ANK"/>
    <property type="match status" value="6"/>
</dbReference>
<keyword evidence="1" id="KW-0677">Repeat</keyword>
<dbReference type="AlphaFoldDB" id="A0A9P8VUB0"/>
<evidence type="ECO:0000313" key="5">
    <source>
        <dbReference type="Proteomes" id="UP000777438"/>
    </source>
</evidence>
<gene>
    <name evidence="4" type="ORF">B0T10DRAFT_235290</name>
</gene>
<name>A0A9P8VUB0_9HYPO</name>
<keyword evidence="5" id="KW-1185">Reference proteome</keyword>
<sequence length="773" mass="86731">MSLDKGNVAPEALDMMKASHEAILQSTNASKEERAEAAWYLAQLTGRDQPRKRQELLLEAAKLGSQHGQVNYLFSCFRDSVTVAVDKQTHREWLVASLTGEFVFKKLETYPVPPLQKRMSRGFQGFYTKFDIESNAAVLEDIGAETKHWVAILHEAFVRDVLGGTYPPHDQVLTDSKRWATIVTAKERTFEKFYIGLGYSEEALGPDALHQTAVYGTGDVVRDLVQTHNIDIEIRAHTSFHPGQATALQAALLRRNMGTVQALVDLGADVLPLFSAQTLEAFLMEGDRDLLHWLNHLIPLMKRKDNAKKARASFDSVLLSGGAVQRTVVQSNWSLFMGILELRPPLVDEELKPALELAACLRRTEFVLALLVLDSEHDNISQETLIHTLCQACRPRQANIARDTIFPRHYLGLQPDFIQSIKTPQDIAYGRLIAEMVLHSGLIRFKSKVHARSFMEEPLIQAVRFNRMPLARWFISNWGVDPVRPDKDGETILSLAVFNNSFHAVKYILGLPGASKMIENRSFLGEGPIHLAAAGGNQQIIKMLLDAGASTTCPGFQGRTVLHLCASLVNKRAFCTLFDHIEQSSPSTLRAMINHKDSNGATPFHLFLQGSDPEPGTVSKPTSSQDRNMERILSAKVLKYVDDMNAPDEWDLTPLHYLVLFNDDMLDTITLLFRRGADLLRQSSHIGANPLQLLTRRNIGELGIALLVSGELDPVMRDEFMKRATEEDGTDFDKVNRVLRSRVQILKERTVRETEQCRTEFSSRIESRGRLLG</sequence>
<dbReference type="EMBL" id="JAGPYM010000046">
    <property type="protein sequence ID" value="KAH6873479.1"/>
    <property type="molecule type" value="Genomic_DNA"/>
</dbReference>
<accession>A0A9P8VUB0</accession>
<comment type="caution">
    <text evidence="4">The sequence shown here is derived from an EMBL/GenBank/DDBJ whole genome shotgun (WGS) entry which is preliminary data.</text>
</comment>
<dbReference type="Pfam" id="PF00023">
    <property type="entry name" value="Ank"/>
    <property type="match status" value="1"/>
</dbReference>
<dbReference type="Pfam" id="PF13637">
    <property type="entry name" value="Ank_4"/>
    <property type="match status" value="1"/>
</dbReference>
<proteinExistence type="predicted"/>
<dbReference type="Gene3D" id="1.25.40.20">
    <property type="entry name" value="Ankyrin repeat-containing domain"/>
    <property type="match status" value="3"/>
</dbReference>
<dbReference type="Proteomes" id="UP000777438">
    <property type="component" value="Unassembled WGS sequence"/>
</dbReference>
<dbReference type="InterPro" id="IPR036770">
    <property type="entry name" value="Ankyrin_rpt-contain_sf"/>
</dbReference>
<dbReference type="PROSITE" id="PS50088">
    <property type="entry name" value="ANK_REPEAT"/>
    <property type="match status" value="1"/>
</dbReference>
<dbReference type="PANTHER" id="PTHR24198:SF165">
    <property type="entry name" value="ANKYRIN REPEAT-CONTAINING PROTEIN-RELATED"/>
    <property type="match status" value="1"/>
</dbReference>
<dbReference type="SUPFAM" id="SSF48403">
    <property type="entry name" value="Ankyrin repeat"/>
    <property type="match status" value="2"/>
</dbReference>
<feature type="repeat" description="ANK" evidence="3">
    <location>
        <begin position="524"/>
        <end position="550"/>
    </location>
</feature>
<protein>
    <submittedName>
        <fullName evidence="4">Ankyrin repeat-containing domain protein</fullName>
    </submittedName>
</protein>
<evidence type="ECO:0000313" key="4">
    <source>
        <dbReference type="EMBL" id="KAH6873479.1"/>
    </source>
</evidence>
<dbReference type="PROSITE" id="PS50297">
    <property type="entry name" value="ANK_REP_REGION"/>
    <property type="match status" value="1"/>
</dbReference>